<reference evidence="1 2" key="1">
    <citation type="journal article" date="2021" name="Hortic Res">
        <title>High-quality reference genome and annotation aids understanding of berry development for evergreen blueberry (Vaccinium darrowii).</title>
        <authorList>
            <person name="Yu J."/>
            <person name="Hulse-Kemp A.M."/>
            <person name="Babiker E."/>
            <person name="Staton M."/>
        </authorList>
    </citation>
    <scope>NUCLEOTIDE SEQUENCE [LARGE SCALE GENOMIC DNA]</scope>
    <source>
        <strain evidence="2">cv. NJ 8807/NJ 8810</strain>
        <tissue evidence="1">Young leaf</tissue>
    </source>
</reference>
<accession>A0ACB7XPB3</accession>
<name>A0ACB7XPB3_9ERIC</name>
<protein>
    <submittedName>
        <fullName evidence="1">Uncharacterized protein</fullName>
    </submittedName>
</protein>
<dbReference type="EMBL" id="CM037151">
    <property type="protein sequence ID" value="KAH7842774.1"/>
    <property type="molecule type" value="Genomic_DNA"/>
</dbReference>
<sequence length="110" mass="12603">MEDPQFKIGMLFSTPEVFKAAVKQHAIKQQRPVKLVKNDKRRLRAKCMGVMGDNKHCPWEVSAAKVMAESTYQVRTYKSKHKCGSRMKHDQCEGESNDNCRGPLESHLIL</sequence>
<proteinExistence type="predicted"/>
<comment type="caution">
    <text evidence="1">The sequence shown here is derived from an EMBL/GenBank/DDBJ whole genome shotgun (WGS) entry which is preliminary data.</text>
</comment>
<keyword evidence="2" id="KW-1185">Reference proteome</keyword>
<dbReference type="Proteomes" id="UP000828048">
    <property type="component" value="Chromosome 1"/>
</dbReference>
<evidence type="ECO:0000313" key="1">
    <source>
        <dbReference type="EMBL" id="KAH7842774.1"/>
    </source>
</evidence>
<evidence type="ECO:0000313" key="2">
    <source>
        <dbReference type="Proteomes" id="UP000828048"/>
    </source>
</evidence>
<gene>
    <name evidence="1" type="ORF">Vadar_009114</name>
</gene>
<organism evidence="1 2">
    <name type="scientific">Vaccinium darrowii</name>
    <dbReference type="NCBI Taxonomy" id="229202"/>
    <lineage>
        <taxon>Eukaryota</taxon>
        <taxon>Viridiplantae</taxon>
        <taxon>Streptophyta</taxon>
        <taxon>Embryophyta</taxon>
        <taxon>Tracheophyta</taxon>
        <taxon>Spermatophyta</taxon>
        <taxon>Magnoliopsida</taxon>
        <taxon>eudicotyledons</taxon>
        <taxon>Gunneridae</taxon>
        <taxon>Pentapetalae</taxon>
        <taxon>asterids</taxon>
        <taxon>Ericales</taxon>
        <taxon>Ericaceae</taxon>
        <taxon>Vaccinioideae</taxon>
        <taxon>Vaccinieae</taxon>
        <taxon>Vaccinium</taxon>
    </lineage>
</organism>